<evidence type="ECO:0000256" key="3">
    <source>
        <dbReference type="ARBA" id="ARBA00037882"/>
    </source>
</evidence>
<evidence type="ECO:0000259" key="5">
    <source>
        <dbReference type="Pfam" id="PF12867"/>
    </source>
</evidence>
<proteinExistence type="predicted"/>
<dbReference type="Pfam" id="PF03781">
    <property type="entry name" value="FGE-sulfatase"/>
    <property type="match status" value="2"/>
</dbReference>
<evidence type="ECO:0000313" key="6">
    <source>
        <dbReference type="EMBL" id="ASQ45835.1"/>
    </source>
</evidence>
<dbReference type="GO" id="GO:0016491">
    <property type="term" value="F:oxidoreductase activity"/>
    <property type="evidence" value="ECO:0007669"/>
    <property type="project" value="UniProtKB-KW"/>
</dbReference>
<dbReference type="Proteomes" id="UP000201728">
    <property type="component" value="Chromosome"/>
</dbReference>
<dbReference type="GO" id="GO:0052699">
    <property type="term" value="P:ergothioneine biosynthetic process"/>
    <property type="evidence" value="ECO:0007669"/>
    <property type="project" value="InterPro"/>
</dbReference>
<evidence type="ECO:0000256" key="1">
    <source>
        <dbReference type="ARBA" id="ARBA00023002"/>
    </source>
</evidence>
<feature type="domain" description="DinB-like" evidence="5">
    <location>
        <begin position="10"/>
        <end position="144"/>
    </location>
</feature>
<evidence type="ECO:0000256" key="2">
    <source>
        <dbReference type="ARBA" id="ARBA00023004"/>
    </source>
</evidence>
<dbReference type="Pfam" id="PF12867">
    <property type="entry name" value="DinB_2"/>
    <property type="match status" value="1"/>
</dbReference>
<protein>
    <submittedName>
        <fullName evidence="6">Iron(II)-dependent oxidoreductase EgtB</fullName>
        <ecNumber evidence="6">1.8.-.-</ecNumber>
    </submittedName>
</protein>
<gene>
    <name evidence="6" type="primary">egtB</name>
    <name evidence="6" type="ORF">clem_06400</name>
</gene>
<name>A0A222P241_9GAMM</name>
<feature type="domain" description="Sulfatase-modifying factor enzyme-like" evidence="4">
    <location>
        <begin position="342"/>
        <end position="416"/>
    </location>
</feature>
<evidence type="ECO:0000259" key="4">
    <source>
        <dbReference type="Pfam" id="PF03781"/>
    </source>
</evidence>
<feature type="domain" description="Sulfatase-modifying factor enzyme-like" evidence="4">
    <location>
        <begin position="177"/>
        <end position="310"/>
    </location>
</feature>
<dbReference type="EC" id="1.8.-.-" evidence="6"/>
<dbReference type="InterPro" id="IPR034660">
    <property type="entry name" value="DinB/YfiT-like"/>
</dbReference>
<dbReference type="Gene3D" id="3.90.1580.10">
    <property type="entry name" value="paralog of FGE (formylglycine-generating enzyme)"/>
    <property type="match status" value="1"/>
</dbReference>
<dbReference type="NCBIfam" id="TIGR03440">
    <property type="entry name" value="egtB_TIGR03440"/>
    <property type="match status" value="1"/>
</dbReference>
<dbReference type="KEGG" id="lcd:clem_06400"/>
<dbReference type="InterPro" id="IPR016187">
    <property type="entry name" value="CTDL_fold"/>
</dbReference>
<dbReference type="PANTHER" id="PTHR23150">
    <property type="entry name" value="SULFATASE MODIFYING FACTOR 1, 2"/>
    <property type="match status" value="1"/>
</dbReference>
<organism evidence="6 7">
    <name type="scientific">Legionella clemsonensis</name>
    <dbReference type="NCBI Taxonomy" id="1867846"/>
    <lineage>
        <taxon>Bacteria</taxon>
        <taxon>Pseudomonadati</taxon>
        <taxon>Pseudomonadota</taxon>
        <taxon>Gammaproteobacteria</taxon>
        <taxon>Legionellales</taxon>
        <taxon>Legionellaceae</taxon>
        <taxon>Legionella</taxon>
    </lineage>
</organism>
<dbReference type="InterPro" id="IPR042095">
    <property type="entry name" value="SUMF_sf"/>
</dbReference>
<dbReference type="InterPro" id="IPR005532">
    <property type="entry name" value="SUMF_dom"/>
</dbReference>
<dbReference type="EMBL" id="CP016397">
    <property type="protein sequence ID" value="ASQ45835.1"/>
    <property type="molecule type" value="Genomic_DNA"/>
</dbReference>
<dbReference type="RefSeq" id="WP_094090853.1">
    <property type="nucleotide sequence ID" value="NZ_CP016397.1"/>
</dbReference>
<keyword evidence="7" id="KW-1185">Reference proteome</keyword>
<dbReference type="InterPro" id="IPR051043">
    <property type="entry name" value="Sulfatase_Mod_Factor_Kinase"/>
</dbReference>
<dbReference type="InterPro" id="IPR024775">
    <property type="entry name" value="DinB-like"/>
</dbReference>
<dbReference type="SUPFAM" id="SSF56436">
    <property type="entry name" value="C-type lectin-like"/>
    <property type="match status" value="1"/>
</dbReference>
<dbReference type="PANTHER" id="PTHR23150:SF36">
    <property type="entry name" value="HERCYNINE OXYGENASE"/>
    <property type="match status" value="1"/>
</dbReference>
<dbReference type="InterPro" id="IPR017806">
    <property type="entry name" value="EgtB"/>
</dbReference>
<comment type="pathway">
    <text evidence="3">Amino-acid biosynthesis; ergothioneine biosynthesis.</text>
</comment>
<keyword evidence="1 6" id="KW-0560">Oxidoreductase</keyword>
<reference evidence="7" key="1">
    <citation type="submission" date="2016-07" db="EMBL/GenBank/DDBJ databases">
        <authorList>
            <person name="Florea S."/>
            <person name="Webb J.S."/>
            <person name="Jaromczyk J."/>
            <person name="Schardl C.L."/>
        </authorList>
    </citation>
    <scope>NUCLEOTIDE SEQUENCE [LARGE SCALE GENOMIC DNA]</scope>
    <source>
        <strain evidence="7">CDC-D5610</strain>
    </source>
</reference>
<dbReference type="AlphaFoldDB" id="A0A222P241"/>
<dbReference type="SUPFAM" id="SSF109854">
    <property type="entry name" value="DinB/YfiT-like putative metalloenzymes"/>
    <property type="match status" value="1"/>
</dbReference>
<keyword evidence="2" id="KW-0408">Iron</keyword>
<dbReference type="OrthoDB" id="9768004at2"/>
<evidence type="ECO:0000313" key="7">
    <source>
        <dbReference type="Proteomes" id="UP000201728"/>
    </source>
</evidence>
<sequence>MNREQLACRFQTVRQKTVKLCQPLFIEDYVIQSMSDVSPPKWHLAHTTWFFETFILQPMLKSYKIFAPSFNYRFNSYYQSINKPYPRAERGLLSRPTTEMVYAYRDYVNDAILSFIEQLTEDELGTFTNLLNWGLQHEQQHQELLLMDIKYNFSRDPDFPSYQTISTAKDKNPLKGNPKMIEVPGGIVEIGYQGSDFCFDNELPSHQKILNPYLICSHLVTVGEYLEFMEAKGYDDPQWWLSDGWDWVCQQTAKTPLYWHHINNEWYIFTLNGLNLLDLAEPVSHISYYEADAYARWRGYRLPSEEEWEYFVASHPISPQQGNFLESGFYHPQPAHCEDAGQFFGDLWEWTASPYIPYPGYKPMTGALGEYNGKFMANQLVLRGGCCVTPQSHIRASYRNFFQPEKRWQFSGLRLAANLKGE</sequence>
<accession>A0A222P241</accession>